<dbReference type="PROSITE" id="PS51257">
    <property type="entry name" value="PROKAR_LIPOPROTEIN"/>
    <property type="match status" value="1"/>
</dbReference>
<evidence type="ECO:0000256" key="5">
    <source>
        <dbReference type="ARBA" id="ARBA00022692"/>
    </source>
</evidence>
<dbReference type="AlphaFoldDB" id="A0A2N3J5M2"/>
<evidence type="ECO:0000313" key="12">
    <source>
        <dbReference type="Proteomes" id="UP000233526"/>
    </source>
</evidence>
<dbReference type="GO" id="GO:0006811">
    <property type="term" value="P:monoatomic ion transport"/>
    <property type="evidence" value="ECO:0007669"/>
    <property type="project" value="UniProtKB-KW"/>
</dbReference>
<evidence type="ECO:0000256" key="10">
    <source>
        <dbReference type="SAM" id="SignalP"/>
    </source>
</evidence>
<dbReference type="RefSeq" id="WP_101316141.1">
    <property type="nucleotide sequence ID" value="NZ_CAWNSS010000014.1"/>
</dbReference>
<dbReference type="GO" id="GO:0015144">
    <property type="term" value="F:carbohydrate transmembrane transporter activity"/>
    <property type="evidence" value="ECO:0007669"/>
    <property type="project" value="TreeGrafter"/>
</dbReference>
<keyword evidence="9" id="KW-0998">Cell outer membrane</keyword>
<dbReference type="SUPFAM" id="SSF56935">
    <property type="entry name" value="Porins"/>
    <property type="match status" value="1"/>
</dbReference>
<dbReference type="GO" id="GO:0015288">
    <property type="term" value="F:porin activity"/>
    <property type="evidence" value="ECO:0007669"/>
    <property type="project" value="UniProtKB-KW"/>
</dbReference>
<reference evidence="11 12" key="1">
    <citation type="journal article" date="2017" name="Front. Microbiol.">
        <title>Strong Genomic and Phenotypic Heterogeneity in the Aeromonas sobria Species Complex.</title>
        <authorList>
            <person name="Gauthier J."/>
            <person name="Vincent A.T."/>
            <person name="Charette S.J."/>
            <person name="Derome N."/>
        </authorList>
    </citation>
    <scope>NUCLEOTIDE SEQUENCE [LARGE SCALE GENOMIC DNA]</scope>
    <source>
        <strain evidence="11 12">JF2635</strain>
    </source>
</reference>
<dbReference type="PANTHER" id="PTHR38762">
    <property type="entry name" value="CRYPTIC OUTER MEMBRANE PORIN BGLH-RELATED"/>
    <property type="match status" value="1"/>
</dbReference>
<dbReference type="InterPro" id="IPR036998">
    <property type="entry name" value="Porin_LamB_sf"/>
</dbReference>
<comment type="subcellular location">
    <subcellularLocation>
        <location evidence="1">Cell outer membrane</location>
        <topology evidence="1">Multi-pass membrane protein</topology>
    </subcellularLocation>
</comment>
<evidence type="ECO:0000256" key="2">
    <source>
        <dbReference type="ARBA" id="ARBA00007055"/>
    </source>
</evidence>
<keyword evidence="6" id="KW-0406">Ion transport</keyword>
<dbReference type="Gene3D" id="2.40.170.10">
    <property type="entry name" value="Porin, LamB type"/>
    <property type="match status" value="1"/>
</dbReference>
<evidence type="ECO:0000256" key="8">
    <source>
        <dbReference type="ARBA" id="ARBA00023136"/>
    </source>
</evidence>
<dbReference type="EMBL" id="LJZX01000014">
    <property type="protein sequence ID" value="PKQ81698.1"/>
    <property type="molecule type" value="Genomic_DNA"/>
</dbReference>
<keyword evidence="5" id="KW-0812">Transmembrane</keyword>
<dbReference type="InterPro" id="IPR050286">
    <property type="entry name" value="G_neg_Bact_CarbUptk_Porin"/>
</dbReference>
<keyword evidence="10" id="KW-0732">Signal</keyword>
<dbReference type="GO" id="GO:0046930">
    <property type="term" value="C:pore complex"/>
    <property type="evidence" value="ECO:0007669"/>
    <property type="project" value="UniProtKB-KW"/>
</dbReference>
<name>A0A2N3J5M2_AERSO</name>
<protein>
    <submittedName>
        <fullName evidence="11">Maltoporin</fullName>
    </submittedName>
</protein>
<feature type="signal peptide" evidence="10">
    <location>
        <begin position="1"/>
        <end position="22"/>
    </location>
</feature>
<keyword evidence="4" id="KW-1134">Transmembrane beta strand</keyword>
<evidence type="ECO:0000256" key="9">
    <source>
        <dbReference type="ARBA" id="ARBA00023237"/>
    </source>
</evidence>
<keyword evidence="7" id="KW-0626">Porin</keyword>
<organism evidence="11 12">
    <name type="scientific">Aeromonas sobria</name>
    <dbReference type="NCBI Taxonomy" id="646"/>
    <lineage>
        <taxon>Bacteria</taxon>
        <taxon>Pseudomonadati</taxon>
        <taxon>Pseudomonadota</taxon>
        <taxon>Gammaproteobacteria</taxon>
        <taxon>Aeromonadales</taxon>
        <taxon>Aeromonadaceae</taxon>
        <taxon>Aeromonas</taxon>
    </lineage>
</organism>
<proteinExistence type="inferred from homology"/>
<comment type="similarity">
    <text evidence="2">Belongs to the porin LamB (TC 1.B.3) family.</text>
</comment>
<keyword evidence="8" id="KW-0472">Membrane</keyword>
<dbReference type="PANTHER" id="PTHR38762:SF1">
    <property type="entry name" value="CRYPTIC OUTER MEMBRANE PORIN BGLH-RELATED"/>
    <property type="match status" value="1"/>
</dbReference>
<evidence type="ECO:0000256" key="6">
    <source>
        <dbReference type="ARBA" id="ARBA00023065"/>
    </source>
</evidence>
<comment type="caution">
    <text evidence="11">The sequence shown here is derived from an EMBL/GenBank/DDBJ whole genome shotgun (WGS) entry which is preliminary data.</text>
</comment>
<evidence type="ECO:0000256" key="1">
    <source>
        <dbReference type="ARBA" id="ARBA00004571"/>
    </source>
</evidence>
<sequence>MTNKSVIATAVASVLFSGCAFAQDATKGTDVLKDGWEVHGYGSMNVRNIDGETVDTEFGKPDYKTAGTHGKSTNQVEFSLKKHTEHQNGAWSDFVLRSEYGNGNSYAYSSDGSQKKNDEAQFEVKEAFVEIGGLSFLGDDTSVWGGQRYLNRAAGLLSGEYWKQSSGVGTGVQTKIAGNTAGVAMVMADPDAGKQPGDRSPERETLTSYDFYYYGVDVGFGKLDFDFKYMKQANKDSDSEDGIGAGVTLNTNYYGLDGWAQSAVAYGKGVAQNRGLNFGSWSGGDDNAESIFATTYGVWNISDRWQMGSEVTYFAALDELFGAEDLSRFLVAVRPSYKINDNLRVEMTGSYGQEKGAEGYFDNRTGDKVKGQFYNVELALPITVNADYFGRPQIKPYVSYIAADDAASASTIGIKDGKDETVVGVHTEIWF</sequence>
<feature type="chain" id="PRO_5014723233" evidence="10">
    <location>
        <begin position="23"/>
        <end position="431"/>
    </location>
</feature>
<evidence type="ECO:0000256" key="3">
    <source>
        <dbReference type="ARBA" id="ARBA00022448"/>
    </source>
</evidence>
<gene>
    <name evidence="11" type="ORF">AOX56_10420</name>
</gene>
<evidence type="ECO:0000256" key="7">
    <source>
        <dbReference type="ARBA" id="ARBA00023114"/>
    </source>
</evidence>
<dbReference type="Proteomes" id="UP000233526">
    <property type="component" value="Unassembled WGS sequence"/>
</dbReference>
<evidence type="ECO:0000256" key="4">
    <source>
        <dbReference type="ARBA" id="ARBA00022452"/>
    </source>
</evidence>
<keyword evidence="3" id="KW-0813">Transport</keyword>
<dbReference type="Pfam" id="PF02264">
    <property type="entry name" value="LamB"/>
    <property type="match status" value="1"/>
</dbReference>
<dbReference type="GO" id="GO:0015774">
    <property type="term" value="P:polysaccharide transport"/>
    <property type="evidence" value="ECO:0007669"/>
    <property type="project" value="TreeGrafter"/>
</dbReference>
<accession>A0A2N3J5M2</accession>
<dbReference type="InterPro" id="IPR003192">
    <property type="entry name" value="Porin_LamB"/>
</dbReference>
<dbReference type="GO" id="GO:0009279">
    <property type="term" value="C:cell outer membrane"/>
    <property type="evidence" value="ECO:0007669"/>
    <property type="project" value="UniProtKB-SubCell"/>
</dbReference>
<evidence type="ECO:0000313" key="11">
    <source>
        <dbReference type="EMBL" id="PKQ81698.1"/>
    </source>
</evidence>